<dbReference type="InParanoid" id="A0A0M8K8J7"/>
<name>A0A0M8K8J7_9CHLR</name>
<organism evidence="2 4">
    <name type="scientific">Ardenticatena maritima</name>
    <dbReference type="NCBI Taxonomy" id="872965"/>
    <lineage>
        <taxon>Bacteria</taxon>
        <taxon>Bacillati</taxon>
        <taxon>Chloroflexota</taxon>
        <taxon>Ardenticatenia</taxon>
        <taxon>Ardenticatenales</taxon>
        <taxon>Ardenticatenaceae</taxon>
        <taxon>Ardenticatena</taxon>
    </lineage>
</organism>
<accession>A0A0M8K8J7</accession>
<reference evidence="3 5" key="2">
    <citation type="submission" date="2015-07" db="EMBL/GenBank/DDBJ databases">
        <title>Whole genome sequence of Ardenticatena maritima DSM 23922.</title>
        <authorList>
            <person name="Hemp J."/>
            <person name="Ward L.M."/>
            <person name="Pace L.A."/>
            <person name="Fischer W.W."/>
        </authorList>
    </citation>
    <scope>NUCLEOTIDE SEQUENCE [LARGE SCALE GENOMIC DNA]</scope>
    <source>
        <strain evidence="3 5">110S</strain>
    </source>
</reference>
<evidence type="ECO:0000313" key="5">
    <source>
        <dbReference type="Proteomes" id="UP000050502"/>
    </source>
</evidence>
<evidence type="ECO:0000313" key="3">
    <source>
        <dbReference type="EMBL" id="KPL88395.1"/>
    </source>
</evidence>
<evidence type="ECO:0000313" key="2">
    <source>
        <dbReference type="EMBL" id="GAP64013.1"/>
    </source>
</evidence>
<dbReference type="EMBL" id="LGKN01000004">
    <property type="protein sequence ID" value="KPL88395.1"/>
    <property type="molecule type" value="Genomic_DNA"/>
</dbReference>
<protein>
    <recommendedName>
        <fullName evidence="6">Carboxypeptidase regulatory-like domain-containing protein</fullName>
    </recommendedName>
</protein>
<keyword evidence="4" id="KW-1185">Reference proteome</keyword>
<feature type="region of interest" description="Disordered" evidence="1">
    <location>
        <begin position="1"/>
        <end position="20"/>
    </location>
</feature>
<proteinExistence type="predicted"/>
<evidence type="ECO:0008006" key="6">
    <source>
        <dbReference type="Google" id="ProtNLM"/>
    </source>
</evidence>
<dbReference type="RefSeq" id="WP_054493769.1">
    <property type="nucleotide sequence ID" value="NZ_BBZA01000223.1"/>
</dbReference>
<comment type="caution">
    <text evidence="2">The sequence shown here is derived from an EMBL/GenBank/DDBJ whole genome shotgun (WGS) entry which is preliminary data.</text>
</comment>
<sequence>MPAPHDPFEDPEFEGQEWIDPPPDVLKRVLKSFKRHQSRLQDRLVSTASLTFDSWSRMAPSGVRGALQERQTLFSLDDMDIDVQILKEEEEGMFTVHGQVLPRDGDVAALEGTEVQLLAGGEVYRRVLLDEMGYFRLTLVPAGTYAMRILLETRDIVVEPLDVQAFPAEGTA</sequence>
<evidence type="ECO:0000313" key="4">
    <source>
        <dbReference type="Proteomes" id="UP000037784"/>
    </source>
</evidence>
<reference evidence="2 4" key="1">
    <citation type="journal article" date="2015" name="Genome Announc.">
        <title>Draft Genome Sequence of a Heterotrophic Facultative Anaerobic Thermophilic Bacterium, Ardenticatena maritima Strain 110ST.</title>
        <authorList>
            <person name="Kawaichi S."/>
            <person name="Yoshida T."/>
            <person name="Sako Y."/>
            <person name="Nakamura R."/>
        </authorList>
    </citation>
    <scope>NUCLEOTIDE SEQUENCE [LARGE SCALE GENOMIC DNA]</scope>
    <source>
        <strain evidence="2 4">110S</strain>
    </source>
</reference>
<reference evidence="4" key="3">
    <citation type="submission" date="2015-08" db="EMBL/GenBank/DDBJ databases">
        <title>Draft Genome Sequence of a Heterotrophic Facultative Anaerobic Bacterium Ardenticatena maritima Strain 110S.</title>
        <authorList>
            <person name="Kawaichi S."/>
            <person name="Yoshida T."/>
            <person name="Sako Y."/>
            <person name="Nakamura R."/>
        </authorList>
    </citation>
    <scope>NUCLEOTIDE SEQUENCE [LARGE SCALE GENOMIC DNA]</scope>
    <source>
        <strain evidence="4">110S</strain>
    </source>
</reference>
<dbReference type="STRING" id="872965.SE16_06170"/>
<dbReference type="EMBL" id="BBZA01000223">
    <property type="protein sequence ID" value="GAP64013.1"/>
    <property type="molecule type" value="Genomic_DNA"/>
</dbReference>
<dbReference type="Proteomes" id="UP000037784">
    <property type="component" value="Unassembled WGS sequence"/>
</dbReference>
<dbReference type="AlphaFoldDB" id="A0A0M8K8J7"/>
<gene>
    <name evidence="2" type="ORF">ARMA_2436</name>
    <name evidence="3" type="ORF">SE16_06170</name>
</gene>
<dbReference type="Proteomes" id="UP000050502">
    <property type="component" value="Unassembled WGS sequence"/>
</dbReference>
<dbReference type="PATRIC" id="fig|872965.6.peg.1268"/>
<evidence type="ECO:0000256" key="1">
    <source>
        <dbReference type="SAM" id="MobiDB-lite"/>
    </source>
</evidence>